<evidence type="ECO:0000256" key="3">
    <source>
        <dbReference type="ARBA" id="ARBA00023163"/>
    </source>
</evidence>
<feature type="region of interest" description="Disordered" evidence="5">
    <location>
        <begin position="199"/>
        <end position="228"/>
    </location>
</feature>
<dbReference type="GO" id="GO:0005666">
    <property type="term" value="C:RNA polymerase III complex"/>
    <property type="evidence" value="ECO:0007669"/>
    <property type="project" value="InterPro"/>
</dbReference>
<evidence type="ECO:0000256" key="2">
    <source>
        <dbReference type="ARBA" id="ARBA00022478"/>
    </source>
</evidence>
<feature type="compositionally biased region" description="Low complexity" evidence="5">
    <location>
        <begin position="171"/>
        <end position="180"/>
    </location>
</feature>
<dbReference type="OrthoDB" id="5836119at2759"/>
<name>A8PUB1_MALGO</name>
<dbReference type="PANTHER" id="PTHR13408:SF0">
    <property type="entry name" value="DNA-DIRECTED RNA POLYMERASE III SUBUNIT RPC4"/>
    <property type="match status" value="1"/>
</dbReference>
<dbReference type="EMBL" id="AAYY01000002">
    <property type="protein sequence ID" value="EDP44836.1"/>
    <property type="molecule type" value="Genomic_DNA"/>
</dbReference>
<dbReference type="FunCoup" id="A8PUB1">
    <property type="interactions" value="34"/>
</dbReference>
<evidence type="ECO:0000313" key="6">
    <source>
        <dbReference type="EMBL" id="EDP44836.1"/>
    </source>
</evidence>
<dbReference type="OMA" id="ESKRMWN"/>
<keyword evidence="3" id="KW-0804">Transcription</keyword>
<dbReference type="InParanoid" id="A8PUB1"/>
<dbReference type="KEGG" id="mgl:MGL_0643"/>
<evidence type="ECO:0000313" key="7">
    <source>
        <dbReference type="Proteomes" id="UP000008837"/>
    </source>
</evidence>
<feature type="compositionally biased region" description="Low complexity" evidence="5">
    <location>
        <begin position="140"/>
        <end position="156"/>
    </location>
</feature>
<feature type="region of interest" description="Disordered" evidence="5">
    <location>
        <begin position="280"/>
        <end position="321"/>
    </location>
</feature>
<reference evidence="6 7" key="1">
    <citation type="journal article" date="2007" name="Proc. Natl. Acad. Sci. U.S.A.">
        <title>Dandruff-associated Malassezia genomes reveal convergent and divergent virulence traits shared with plant and human fungal pathogens.</title>
        <authorList>
            <person name="Xu J."/>
            <person name="Saunders C.W."/>
            <person name="Hu P."/>
            <person name="Grant R.A."/>
            <person name="Boekhout T."/>
            <person name="Kuramae E.E."/>
            <person name="Kronstad J.W."/>
            <person name="Deangelis Y.M."/>
            <person name="Reeder N.L."/>
            <person name="Johnstone K.R."/>
            <person name="Leland M."/>
            <person name="Fieno A.M."/>
            <person name="Begley W.M."/>
            <person name="Sun Y."/>
            <person name="Lacey M.P."/>
            <person name="Chaudhary T."/>
            <person name="Keough T."/>
            <person name="Chu L."/>
            <person name="Sears R."/>
            <person name="Yuan B."/>
            <person name="Dawson T.L.Jr."/>
        </authorList>
    </citation>
    <scope>NUCLEOTIDE SEQUENCE [LARGE SCALE GENOMIC DNA]</scope>
    <source>
        <strain evidence="7">ATCC MYA-4612 / CBS 7966</strain>
    </source>
</reference>
<dbReference type="STRING" id="425265.A8PUB1"/>
<dbReference type="AlphaFoldDB" id="A8PUB1"/>
<evidence type="ECO:0000256" key="1">
    <source>
        <dbReference type="ARBA" id="ARBA00004123"/>
    </source>
</evidence>
<protein>
    <submittedName>
        <fullName evidence="6">Uncharacterized protein</fullName>
    </submittedName>
</protein>
<feature type="region of interest" description="Disordered" evidence="5">
    <location>
        <begin position="1"/>
        <end position="180"/>
    </location>
</feature>
<dbReference type="InterPro" id="IPR007811">
    <property type="entry name" value="RPC4"/>
</dbReference>
<dbReference type="GeneID" id="5856374"/>
<dbReference type="PANTHER" id="PTHR13408">
    <property type="entry name" value="DNA-DIRECTED RNA POLYMERASE III"/>
    <property type="match status" value="1"/>
</dbReference>
<evidence type="ECO:0000256" key="4">
    <source>
        <dbReference type="ARBA" id="ARBA00023242"/>
    </source>
</evidence>
<sequence length="392" mass="41979">MGDDTPKNQEPSQSNGRMTRFGTTVPAPGRTTSMVPSRIGSAVGSTPSSSMPSASATTARGSTPQPGGAGRMVFRPVMPQRRRTPGASLQASIKEEKNADQKPASLWPTSSSARPPRPPRGPRPPRPPIEMTATGPFSMGAGDRSSTSRSARAAADMRSRPVMTETHSTRSRGSSSTQSTLNADTVDIQHVHELDQMAPQSLLQPPPGVKRESSPPIKTDADEPVNGDVNTAQALDLSESEDEDHEELMASHFASTVQDGETDGQLFLFQFPHTFPVFQPRSSSDAASTDTKESGDIMEVPPSEVKAESSSESVGPTEGQIGHLDIYADGRVMLRLGDIPFDVMSGSETSFLQEVMILDPERQEAQCLGELNSKLVVTPSLEHFMAQLSTQR</sequence>
<accession>A8PUB1</accession>
<dbReference type="RefSeq" id="XP_001732050.1">
    <property type="nucleotide sequence ID" value="XM_001731998.1"/>
</dbReference>
<dbReference type="GO" id="GO:0042797">
    <property type="term" value="P:tRNA transcription by RNA polymerase III"/>
    <property type="evidence" value="ECO:0007669"/>
    <property type="project" value="TreeGrafter"/>
</dbReference>
<comment type="subcellular location">
    <subcellularLocation>
        <location evidence="1">Nucleus</location>
    </subcellularLocation>
</comment>
<feature type="compositionally biased region" description="Low complexity" evidence="5">
    <location>
        <begin position="45"/>
        <end position="59"/>
    </location>
</feature>
<keyword evidence="7" id="KW-1185">Reference proteome</keyword>
<keyword evidence="2" id="KW-0240">DNA-directed RNA polymerase</keyword>
<dbReference type="Proteomes" id="UP000008837">
    <property type="component" value="Unassembled WGS sequence"/>
</dbReference>
<organism evidence="6 7">
    <name type="scientific">Malassezia globosa (strain ATCC MYA-4612 / CBS 7966)</name>
    <name type="common">Dandruff-associated fungus</name>
    <dbReference type="NCBI Taxonomy" id="425265"/>
    <lineage>
        <taxon>Eukaryota</taxon>
        <taxon>Fungi</taxon>
        <taxon>Dikarya</taxon>
        <taxon>Basidiomycota</taxon>
        <taxon>Ustilaginomycotina</taxon>
        <taxon>Malasseziomycetes</taxon>
        <taxon>Malasseziales</taxon>
        <taxon>Malasseziaceae</taxon>
        <taxon>Malassezia</taxon>
    </lineage>
</organism>
<feature type="compositionally biased region" description="Pro residues" evidence="5">
    <location>
        <begin position="115"/>
        <end position="128"/>
    </location>
</feature>
<feature type="compositionally biased region" description="Polar residues" evidence="5">
    <location>
        <begin position="8"/>
        <end position="17"/>
    </location>
</feature>
<keyword evidence="4" id="KW-0539">Nucleus</keyword>
<dbReference type="GO" id="GO:0003677">
    <property type="term" value="F:DNA binding"/>
    <property type="evidence" value="ECO:0007669"/>
    <property type="project" value="InterPro"/>
</dbReference>
<feature type="compositionally biased region" description="Polar residues" evidence="5">
    <location>
        <begin position="280"/>
        <end position="289"/>
    </location>
</feature>
<comment type="caution">
    <text evidence="6">The sequence shown here is derived from an EMBL/GenBank/DDBJ whole genome shotgun (WGS) entry which is preliminary data.</text>
</comment>
<proteinExistence type="predicted"/>
<dbReference type="Pfam" id="PF05132">
    <property type="entry name" value="RNA_pol_Rpc4"/>
    <property type="match status" value="1"/>
</dbReference>
<dbReference type="VEuPathDB" id="FungiDB:MGL_0643"/>
<evidence type="ECO:0000256" key="5">
    <source>
        <dbReference type="SAM" id="MobiDB-lite"/>
    </source>
</evidence>
<feature type="compositionally biased region" description="Low complexity" evidence="5">
    <location>
        <begin position="299"/>
        <end position="314"/>
    </location>
</feature>
<gene>
    <name evidence="6" type="ORF">MGL_0643</name>
</gene>